<proteinExistence type="predicted"/>
<comment type="caution">
    <text evidence="1">The sequence shown here is derived from an EMBL/GenBank/DDBJ whole genome shotgun (WGS) entry which is preliminary data.</text>
</comment>
<keyword evidence="2" id="KW-1185">Reference proteome</keyword>
<gene>
    <name evidence="1" type="ORF">KSF_001780</name>
</gene>
<dbReference type="AlphaFoldDB" id="A0A8J3MZF0"/>
<protein>
    <submittedName>
        <fullName evidence="1">Uncharacterized protein</fullName>
    </submittedName>
</protein>
<evidence type="ECO:0000313" key="1">
    <source>
        <dbReference type="EMBL" id="GHO90130.1"/>
    </source>
</evidence>
<dbReference type="EMBL" id="BNJK01000001">
    <property type="protein sequence ID" value="GHO90130.1"/>
    <property type="molecule type" value="Genomic_DNA"/>
</dbReference>
<sequence length="59" mass="6499">MTVVVPWAMKTADDARYGYPRTTQEDHYVGHEQGGTPNHFVAMNLQGQITVVELPGGNL</sequence>
<dbReference type="RefSeq" id="WP_220201127.1">
    <property type="nucleotide sequence ID" value="NZ_BNJK01000001.1"/>
</dbReference>
<name>A0A8J3MZF0_9CHLR</name>
<evidence type="ECO:0000313" key="2">
    <source>
        <dbReference type="Proteomes" id="UP000597444"/>
    </source>
</evidence>
<reference evidence="1" key="1">
    <citation type="submission" date="2020-10" db="EMBL/GenBank/DDBJ databases">
        <title>Taxonomic study of unclassified bacteria belonging to the class Ktedonobacteria.</title>
        <authorList>
            <person name="Yabe S."/>
            <person name="Wang C.M."/>
            <person name="Zheng Y."/>
            <person name="Sakai Y."/>
            <person name="Cavaletti L."/>
            <person name="Monciardini P."/>
            <person name="Donadio S."/>
        </authorList>
    </citation>
    <scope>NUCLEOTIDE SEQUENCE</scope>
    <source>
        <strain evidence="1">ID150040</strain>
    </source>
</reference>
<organism evidence="1 2">
    <name type="scientific">Reticulibacter mediterranei</name>
    <dbReference type="NCBI Taxonomy" id="2778369"/>
    <lineage>
        <taxon>Bacteria</taxon>
        <taxon>Bacillati</taxon>
        <taxon>Chloroflexota</taxon>
        <taxon>Ktedonobacteria</taxon>
        <taxon>Ktedonobacterales</taxon>
        <taxon>Reticulibacteraceae</taxon>
        <taxon>Reticulibacter</taxon>
    </lineage>
</organism>
<dbReference type="Proteomes" id="UP000597444">
    <property type="component" value="Unassembled WGS sequence"/>
</dbReference>
<accession>A0A8J3MZF0</accession>